<dbReference type="Pfam" id="PF07690">
    <property type="entry name" value="MFS_1"/>
    <property type="match status" value="1"/>
</dbReference>
<feature type="region of interest" description="Disordered" evidence="7">
    <location>
        <begin position="528"/>
        <end position="570"/>
    </location>
</feature>
<reference evidence="10 11" key="1">
    <citation type="submission" date="2018-04" db="EMBL/GenBank/DDBJ databases">
        <authorList>
            <person name="Huttner S."/>
            <person name="Dainat J."/>
        </authorList>
    </citation>
    <scope>NUCLEOTIDE SEQUENCE [LARGE SCALE GENOMIC DNA]</scope>
</reference>
<dbReference type="InterPro" id="IPR020846">
    <property type="entry name" value="MFS_dom"/>
</dbReference>
<keyword evidence="5 8" id="KW-0472">Membrane</keyword>
<comment type="subcellular location">
    <subcellularLocation>
        <location evidence="1">Membrane</location>
        <topology evidence="1">Multi-pass membrane protein</topology>
    </subcellularLocation>
</comment>
<evidence type="ECO:0000256" key="4">
    <source>
        <dbReference type="ARBA" id="ARBA00022989"/>
    </source>
</evidence>
<feature type="transmembrane region" description="Helical" evidence="8">
    <location>
        <begin position="60"/>
        <end position="80"/>
    </location>
</feature>
<evidence type="ECO:0000256" key="5">
    <source>
        <dbReference type="ARBA" id="ARBA00023136"/>
    </source>
</evidence>
<dbReference type="InterPro" id="IPR011701">
    <property type="entry name" value="MFS"/>
</dbReference>
<evidence type="ECO:0000256" key="1">
    <source>
        <dbReference type="ARBA" id="ARBA00004141"/>
    </source>
</evidence>
<feature type="transmembrane region" description="Helical" evidence="8">
    <location>
        <begin position="390"/>
        <end position="410"/>
    </location>
</feature>
<proteinExistence type="predicted"/>
<evidence type="ECO:0000256" key="3">
    <source>
        <dbReference type="ARBA" id="ARBA00022692"/>
    </source>
</evidence>
<evidence type="ECO:0000313" key="10">
    <source>
        <dbReference type="EMBL" id="SPQ27549.1"/>
    </source>
</evidence>
<evidence type="ECO:0000256" key="2">
    <source>
        <dbReference type="ARBA" id="ARBA00022448"/>
    </source>
</evidence>
<sequence length="1106" mass="120470">MKAETEKSTAEAVTDMDLSRPVLDPAADDRSEKVTSAGPEGSSTTEAEPFSVFTNGQKRWINWVASFGAMFSTLNSYIYFPAVVPIASDLNVSVALVNLTITCYLVVAGIAPAIMGDLADHEGRRPAYIIMCVLTVGANVGLALQRSYPALVVLRMIQAAGSSGAFGAAHGVVSDISPVAERGSFTGTVILFTNTAPSFGPIISGVLAETVGWRWIFWLLTILTATYSVVLVLFFPETQRKLVGNGSRRVQCLLYRSLFSTVTSHRHVMDKTIEPSRPKHHIPNPFACLPMLAYKNNFHLVVFASITYALRMTLQASLGSQCPGIYRLNSLQAGLIFLPPGVAGAVAAKLQGVLIDRNYKRMCAQLDGAEFHRGEDISDFPIEKARLKGATVMIAITVAATVGYGVALMTRAHISVMLIMQFVTSYTTSSVFSARRIDLSPAEDYMNGLTIQCLHSGSITLVDTLTTLVMVVSKTSTTPASHPLPLTCDRQYPCNRCARRRQPELCAYYSSQTQQPVNVNVTTTRLPLSSSVQTPIGRDEASQGEGGQFVDELDPHDSSTSLATSPPRSAEESSLAEVFGYLGQSDFDALALVHKLAPEDASPDAKGKTTLPIEIEAEVRKRLDRMPSRPIIDFLVQYFMTKVNWIDQLLHPPWFLAQYRRWWSLGRISSVADIEFAILFLRVCCYASHFLPSPAYTADSVKGMPLADIRRLCDDTSDALMPICRQLDLQGSLVRVQSIALAGLACLSAGRMHLFWEHLSCATRVAQQIGLHPGPGVGAGGMNEIEKEMRRRTFCNLYLWDSCLSKRLDRIPFLPDDALTPDMTPRMRLLPPGIGLGDDAPDPFMHRLLRAQLARFWRQSCRARGSEPKGYDAVAAEQRYEAFCGSFLPTLPPVFALARPDRRWDKKVPTLPMQRVMLHMAIFEFLCWNFRPAILLAHGKRALAVAALRLLENAGILHGLMTGGGRTRFCGVVLPTFEGAVTLLCLCADPGFPGDASGDGRTSQPQSQPQSRLQSQPQPQSYGQAEARAGPGPEEDEPLSAAIQRMATDPLGARLGSVSRDECLQAARGALATLCALAEVSDMADVGARTLARLVDRVQGAAVAAL</sequence>
<dbReference type="GO" id="GO:0005886">
    <property type="term" value="C:plasma membrane"/>
    <property type="evidence" value="ECO:0007669"/>
    <property type="project" value="TreeGrafter"/>
</dbReference>
<dbReference type="PROSITE" id="PS50850">
    <property type="entry name" value="MFS"/>
    <property type="match status" value="1"/>
</dbReference>
<evidence type="ECO:0000313" key="11">
    <source>
        <dbReference type="Proteomes" id="UP000289323"/>
    </source>
</evidence>
<dbReference type="GO" id="GO:0022857">
    <property type="term" value="F:transmembrane transporter activity"/>
    <property type="evidence" value="ECO:0007669"/>
    <property type="project" value="InterPro"/>
</dbReference>
<dbReference type="GO" id="GO:0006351">
    <property type="term" value="P:DNA-templated transcription"/>
    <property type="evidence" value="ECO:0007669"/>
    <property type="project" value="InterPro"/>
</dbReference>
<gene>
    <name evidence="10" type="ORF">TT172_LOCUS9969</name>
</gene>
<dbReference type="EMBL" id="OUUZ01000019">
    <property type="protein sequence ID" value="SPQ27549.1"/>
    <property type="molecule type" value="Genomic_DNA"/>
</dbReference>
<keyword evidence="2" id="KW-0813">Transport</keyword>
<feature type="compositionally biased region" description="Polar residues" evidence="7">
    <location>
        <begin position="558"/>
        <end position="567"/>
    </location>
</feature>
<dbReference type="Proteomes" id="UP000289323">
    <property type="component" value="Unassembled WGS sequence"/>
</dbReference>
<organism evidence="10 11">
    <name type="scientific">Thermothielavioides terrestris</name>
    <dbReference type="NCBI Taxonomy" id="2587410"/>
    <lineage>
        <taxon>Eukaryota</taxon>
        <taxon>Fungi</taxon>
        <taxon>Dikarya</taxon>
        <taxon>Ascomycota</taxon>
        <taxon>Pezizomycotina</taxon>
        <taxon>Sordariomycetes</taxon>
        <taxon>Sordariomycetidae</taxon>
        <taxon>Sordariales</taxon>
        <taxon>Chaetomiaceae</taxon>
        <taxon>Thermothielavioides</taxon>
    </lineage>
</organism>
<dbReference type="InterPro" id="IPR036259">
    <property type="entry name" value="MFS_trans_sf"/>
</dbReference>
<feature type="region of interest" description="Disordered" evidence="7">
    <location>
        <begin position="996"/>
        <end position="1037"/>
    </location>
</feature>
<dbReference type="Gene3D" id="1.20.1250.20">
    <property type="entry name" value="MFS general substrate transporter like domains"/>
    <property type="match status" value="1"/>
</dbReference>
<dbReference type="AlphaFoldDB" id="A0A3S4BBT8"/>
<name>A0A3S4BBT8_9PEZI</name>
<dbReference type="CDD" id="cd12148">
    <property type="entry name" value="fungal_TF_MHR"/>
    <property type="match status" value="1"/>
</dbReference>
<feature type="region of interest" description="Disordered" evidence="7">
    <location>
        <begin position="1"/>
        <end position="49"/>
    </location>
</feature>
<dbReference type="InterPro" id="IPR007219">
    <property type="entry name" value="XnlR_reg_dom"/>
</dbReference>
<dbReference type="GO" id="GO:0008270">
    <property type="term" value="F:zinc ion binding"/>
    <property type="evidence" value="ECO:0007669"/>
    <property type="project" value="InterPro"/>
</dbReference>
<evidence type="ECO:0000259" key="9">
    <source>
        <dbReference type="PROSITE" id="PS50850"/>
    </source>
</evidence>
<evidence type="ECO:0000256" key="6">
    <source>
        <dbReference type="ARBA" id="ARBA00023242"/>
    </source>
</evidence>
<dbReference type="PANTHER" id="PTHR23502">
    <property type="entry name" value="MAJOR FACILITATOR SUPERFAMILY"/>
    <property type="match status" value="1"/>
</dbReference>
<dbReference type="SUPFAM" id="SSF103473">
    <property type="entry name" value="MFS general substrate transporter"/>
    <property type="match status" value="1"/>
</dbReference>
<evidence type="ECO:0000256" key="8">
    <source>
        <dbReference type="SAM" id="Phobius"/>
    </source>
</evidence>
<feature type="transmembrane region" description="Helical" evidence="8">
    <location>
        <begin position="215"/>
        <end position="235"/>
    </location>
</feature>
<dbReference type="Pfam" id="PF04082">
    <property type="entry name" value="Fungal_trans"/>
    <property type="match status" value="1"/>
</dbReference>
<feature type="domain" description="Major facilitator superfamily (MFS) profile" evidence="9">
    <location>
        <begin position="61"/>
        <end position="482"/>
    </location>
</feature>
<dbReference type="GO" id="GO:0003677">
    <property type="term" value="F:DNA binding"/>
    <property type="evidence" value="ECO:0007669"/>
    <property type="project" value="InterPro"/>
</dbReference>
<protein>
    <submittedName>
        <fullName evidence="10">833a283a-b6b4-44cc-8585-99d082289a74</fullName>
    </submittedName>
</protein>
<feature type="transmembrane region" description="Helical" evidence="8">
    <location>
        <begin position="127"/>
        <end position="144"/>
    </location>
</feature>
<keyword evidence="6" id="KW-0539">Nucleus</keyword>
<evidence type="ECO:0000256" key="7">
    <source>
        <dbReference type="SAM" id="MobiDB-lite"/>
    </source>
</evidence>
<dbReference type="PANTHER" id="PTHR23502:SF51">
    <property type="entry name" value="QUINIDINE RESISTANCE PROTEIN 1-RELATED"/>
    <property type="match status" value="1"/>
</dbReference>
<feature type="transmembrane region" description="Helical" evidence="8">
    <location>
        <begin position="92"/>
        <end position="115"/>
    </location>
</feature>
<accession>A0A3S4BBT8</accession>
<keyword evidence="4 8" id="KW-1133">Transmembrane helix</keyword>
<feature type="compositionally biased region" description="Low complexity" evidence="7">
    <location>
        <begin position="1003"/>
        <end position="1021"/>
    </location>
</feature>
<keyword evidence="3 8" id="KW-0812">Transmembrane</keyword>